<dbReference type="Gene3D" id="3.40.50.10130">
    <property type="match status" value="1"/>
</dbReference>
<dbReference type="RefSeq" id="WP_080062728.1">
    <property type="nucleotide sequence ID" value="NZ_MZGX01000001.1"/>
</dbReference>
<dbReference type="AlphaFoldDB" id="A0A1V4SSH2"/>
<name>A0A1V4SSH2_RUMHU</name>
<dbReference type="SUPFAM" id="SSF52980">
    <property type="entry name" value="Restriction endonuclease-like"/>
    <property type="match status" value="1"/>
</dbReference>
<dbReference type="GO" id="GO:0006259">
    <property type="term" value="P:DNA metabolic process"/>
    <property type="evidence" value="ECO:0007669"/>
    <property type="project" value="UniProtKB-ARBA"/>
</dbReference>
<proteinExistence type="predicted"/>
<organism evidence="2 3">
    <name type="scientific">Ruminiclostridium hungatei</name>
    <name type="common">Clostridium hungatei</name>
    <dbReference type="NCBI Taxonomy" id="48256"/>
    <lineage>
        <taxon>Bacteria</taxon>
        <taxon>Bacillati</taxon>
        <taxon>Bacillota</taxon>
        <taxon>Clostridia</taxon>
        <taxon>Eubacteriales</taxon>
        <taxon>Oscillospiraceae</taxon>
        <taxon>Ruminiclostridium</taxon>
    </lineage>
</organism>
<dbReference type="STRING" id="48256.CLHUN_02320"/>
<dbReference type="EMBL" id="MZGX01000001">
    <property type="protein sequence ID" value="OPX46416.1"/>
    <property type="molecule type" value="Genomic_DNA"/>
</dbReference>
<dbReference type="Pfam" id="PF02732">
    <property type="entry name" value="ERCC4"/>
    <property type="match status" value="1"/>
</dbReference>
<dbReference type="Proteomes" id="UP000191554">
    <property type="component" value="Unassembled WGS sequence"/>
</dbReference>
<reference evidence="2 3" key="1">
    <citation type="submission" date="2017-03" db="EMBL/GenBank/DDBJ databases">
        <title>Genome sequence of Clostridium hungatei DSM 14427.</title>
        <authorList>
            <person name="Poehlein A."/>
            <person name="Daniel R."/>
        </authorList>
    </citation>
    <scope>NUCLEOTIDE SEQUENCE [LARGE SCALE GENOMIC DNA]</scope>
    <source>
        <strain evidence="2 3">DSM 14427</strain>
    </source>
</reference>
<dbReference type="GO" id="GO:0004518">
    <property type="term" value="F:nuclease activity"/>
    <property type="evidence" value="ECO:0007669"/>
    <property type="project" value="InterPro"/>
</dbReference>
<gene>
    <name evidence="2" type="ORF">CLHUN_02320</name>
</gene>
<comment type="caution">
    <text evidence="2">The sequence shown here is derived from an EMBL/GenBank/DDBJ whole genome shotgun (WGS) entry which is preliminary data.</text>
</comment>
<sequence>MVSFYRYSDKELQLLLKSMTIIIDSRETVFGHITKWLTEKKIPYVTQKIESGDYSFFLPAAPELGIVRDLYFTDKISIERKGDLVELSGNFTNDRLRIESEFIRKKGKMLLLIEDAEYTDILKHNYRTEYKPESFLATLHSFSERYDIPFYFMKDKKCSGQFIYLSFYYYLRNFLLHK</sequence>
<accession>A0A1V4SSH2</accession>
<protein>
    <recommendedName>
        <fullName evidence="1">ERCC4 domain-containing protein</fullName>
    </recommendedName>
</protein>
<feature type="domain" description="ERCC4" evidence="1">
    <location>
        <begin position="23"/>
        <end position="164"/>
    </location>
</feature>
<dbReference type="InterPro" id="IPR011335">
    <property type="entry name" value="Restrct_endonuc-II-like"/>
</dbReference>
<evidence type="ECO:0000259" key="1">
    <source>
        <dbReference type="Pfam" id="PF02732"/>
    </source>
</evidence>
<dbReference type="InterPro" id="IPR006166">
    <property type="entry name" value="ERCC4_domain"/>
</dbReference>
<evidence type="ECO:0000313" key="3">
    <source>
        <dbReference type="Proteomes" id="UP000191554"/>
    </source>
</evidence>
<keyword evidence="3" id="KW-1185">Reference proteome</keyword>
<dbReference type="OrthoDB" id="2838811at2"/>
<dbReference type="GO" id="GO:0003677">
    <property type="term" value="F:DNA binding"/>
    <property type="evidence" value="ECO:0007669"/>
    <property type="project" value="InterPro"/>
</dbReference>
<evidence type="ECO:0000313" key="2">
    <source>
        <dbReference type="EMBL" id="OPX46416.1"/>
    </source>
</evidence>